<sequence length="194" mass="20576">MGGNLLPSSCFGLLEMEFMKIVPVLGAYAITASLMGCAAMEVKPYQPAPEGVAIVKNQYGSYSVESIRITKLGQKAGADALQFCFAQNVPGISGAPLFNPSKTRITVQGKDQVTFIVPMTMGTPLAYEMAFSLTQSQSANAQVYVFANLKIRGTWTANEAPLPGTMEANQYVDSARAKADSISTAISNCLASEV</sequence>
<protein>
    <submittedName>
        <fullName evidence="1">Uncharacterized protein</fullName>
    </submittedName>
</protein>
<dbReference type="RefSeq" id="WP_196173312.1">
    <property type="nucleotide sequence ID" value="NZ_JADLJR010000011.1"/>
</dbReference>
<comment type="caution">
    <text evidence="1">The sequence shown here is derived from an EMBL/GenBank/DDBJ whole genome shotgun (WGS) entry which is preliminary data.</text>
</comment>
<evidence type="ECO:0000313" key="2">
    <source>
        <dbReference type="Proteomes" id="UP000639294"/>
    </source>
</evidence>
<name>A0ABS0FZB8_9PSED</name>
<proteinExistence type="predicted"/>
<gene>
    <name evidence="1" type="ORF">IRZ77_08960</name>
</gene>
<accession>A0ABS0FZB8</accession>
<evidence type="ECO:0000313" key="1">
    <source>
        <dbReference type="EMBL" id="MBF8645693.1"/>
    </source>
</evidence>
<keyword evidence="2" id="KW-1185">Reference proteome</keyword>
<dbReference type="Proteomes" id="UP000639294">
    <property type="component" value="Unassembled WGS sequence"/>
</dbReference>
<reference evidence="1 2" key="1">
    <citation type="submission" date="2020-10" db="EMBL/GenBank/DDBJ databases">
        <title>Genome sequences of Pseudomonas isolates.</title>
        <authorList>
            <person name="Wessels L."/>
            <person name="Reich F."/>
            <person name="Hammerl J."/>
        </authorList>
    </citation>
    <scope>NUCLEOTIDE SEQUENCE [LARGE SCALE GENOMIC DNA]</scope>
    <source>
        <strain evidence="1 2">20-MO00628-0</strain>
    </source>
</reference>
<dbReference type="EMBL" id="JADLJS010000008">
    <property type="protein sequence ID" value="MBF8645693.1"/>
    <property type="molecule type" value="Genomic_DNA"/>
</dbReference>
<organism evidence="1 2">
    <name type="scientific">Pseudomonas pudica</name>
    <dbReference type="NCBI Taxonomy" id="272772"/>
    <lineage>
        <taxon>Bacteria</taxon>
        <taxon>Pseudomonadati</taxon>
        <taxon>Pseudomonadota</taxon>
        <taxon>Gammaproteobacteria</taxon>
        <taxon>Pseudomonadales</taxon>
        <taxon>Pseudomonadaceae</taxon>
        <taxon>Pseudomonas</taxon>
    </lineage>
</organism>